<organism evidence="14 15">
    <name type="scientific">Alloalcanivorax venustensis ISO4</name>
    <dbReference type="NCBI Taxonomy" id="1177184"/>
    <lineage>
        <taxon>Bacteria</taxon>
        <taxon>Pseudomonadati</taxon>
        <taxon>Pseudomonadota</taxon>
        <taxon>Gammaproteobacteria</taxon>
        <taxon>Oceanospirillales</taxon>
        <taxon>Alcanivoracaceae</taxon>
        <taxon>Alloalcanivorax</taxon>
    </lineage>
</organism>
<dbReference type="SUPFAM" id="SSF81324">
    <property type="entry name" value="Voltage-gated potassium channels"/>
    <property type="match status" value="1"/>
</dbReference>
<feature type="transmembrane region" description="Helical" evidence="12">
    <location>
        <begin position="211"/>
        <end position="233"/>
    </location>
</feature>
<feature type="transmembrane region" description="Helical" evidence="12">
    <location>
        <begin position="26"/>
        <end position="44"/>
    </location>
</feature>
<dbReference type="Gene3D" id="1.20.120.350">
    <property type="entry name" value="Voltage-gated potassium channels. Chain C"/>
    <property type="match status" value="1"/>
</dbReference>
<comment type="caution">
    <text evidence="14">The sequence shown here is derived from an EMBL/GenBank/DDBJ whole genome shotgun (WGS) entry which is preliminary data.</text>
</comment>
<dbReference type="InterPro" id="IPR005821">
    <property type="entry name" value="Ion_trans_dom"/>
</dbReference>
<comment type="subcellular location">
    <subcellularLocation>
        <location evidence="1">Membrane</location>
        <topology evidence="1">Multi-pass membrane protein</topology>
    </subcellularLocation>
</comment>
<evidence type="ECO:0000256" key="10">
    <source>
        <dbReference type="ARBA" id="ARBA00023136"/>
    </source>
</evidence>
<keyword evidence="7" id="KW-0630">Potassium</keyword>
<proteinExistence type="predicted"/>
<keyword evidence="4 12" id="KW-0812">Transmembrane</keyword>
<keyword evidence="11 14" id="KW-0407">Ion channel</keyword>
<feature type="domain" description="Ion transport" evidence="13">
    <location>
        <begin position="25"/>
        <end position="237"/>
    </location>
</feature>
<keyword evidence="3" id="KW-0633">Potassium transport</keyword>
<evidence type="ECO:0000313" key="15">
    <source>
        <dbReference type="Proteomes" id="UP000644441"/>
    </source>
</evidence>
<evidence type="ECO:0000256" key="1">
    <source>
        <dbReference type="ARBA" id="ARBA00004141"/>
    </source>
</evidence>
<keyword evidence="9" id="KW-0406">Ion transport</keyword>
<feature type="transmembrane region" description="Helical" evidence="12">
    <location>
        <begin position="56"/>
        <end position="78"/>
    </location>
</feature>
<keyword evidence="15" id="KW-1185">Reference proteome</keyword>
<dbReference type="PANTHER" id="PTHR11537:SF254">
    <property type="entry name" value="POTASSIUM VOLTAGE-GATED CHANNEL PROTEIN SHAB"/>
    <property type="match status" value="1"/>
</dbReference>
<dbReference type="RefSeq" id="WP_194856436.1">
    <property type="nucleotide sequence ID" value="NZ_ARXR01000023.1"/>
</dbReference>
<evidence type="ECO:0000256" key="3">
    <source>
        <dbReference type="ARBA" id="ARBA00022538"/>
    </source>
</evidence>
<dbReference type="PRINTS" id="PR00169">
    <property type="entry name" value="KCHANNEL"/>
</dbReference>
<dbReference type="PANTHER" id="PTHR11537">
    <property type="entry name" value="VOLTAGE-GATED POTASSIUM CHANNEL"/>
    <property type="match status" value="1"/>
</dbReference>
<dbReference type="InterPro" id="IPR028325">
    <property type="entry name" value="VG_K_chnl"/>
</dbReference>
<dbReference type="EMBL" id="ARXR01000023">
    <property type="protein sequence ID" value="MBF5053838.1"/>
    <property type="molecule type" value="Genomic_DNA"/>
</dbReference>
<dbReference type="Proteomes" id="UP000644441">
    <property type="component" value="Unassembled WGS sequence"/>
</dbReference>
<evidence type="ECO:0000256" key="2">
    <source>
        <dbReference type="ARBA" id="ARBA00022448"/>
    </source>
</evidence>
<evidence type="ECO:0000256" key="6">
    <source>
        <dbReference type="ARBA" id="ARBA00022882"/>
    </source>
</evidence>
<keyword evidence="2" id="KW-0813">Transport</keyword>
<evidence type="ECO:0000256" key="4">
    <source>
        <dbReference type="ARBA" id="ARBA00022692"/>
    </source>
</evidence>
<keyword evidence="10 12" id="KW-0472">Membrane</keyword>
<keyword evidence="6" id="KW-0851">Voltage-gated channel</keyword>
<protein>
    <submittedName>
        <fullName evidence="14">Potassium channel protein</fullName>
    </submittedName>
</protein>
<feature type="transmembrane region" description="Helical" evidence="12">
    <location>
        <begin position="152"/>
        <end position="173"/>
    </location>
</feature>
<evidence type="ECO:0000256" key="11">
    <source>
        <dbReference type="ARBA" id="ARBA00023303"/>
    </source>
</evidence>
<keyword evidence="8 12" id="KW-1133">Transmembrane helix</keyword>
<evidence type="ECO:0000313" key="14">
    <source>
        <dbReference type="EMBL" id="MBF5053838.1"/>
    </source>
</evidence>
<evidence type="ECO:0000259" key="13">
    <source>
        <dbReference type="Pfam" id="PF00520"/>
    </source>
</evidence>
<dbReference type="Gene3D" id="1.10.287.70">
    <property type="match status" value="1"/>
</dbReference>
<dbReference type="GO" id="GO:0034220">
    <property type="term" value="P:monoatomic ion transmembrane transport"/>
    <property type="evidence" value="ECO:0007669"/>
    <property type="project" value="UniProtKB-KW"/>
</dbReference>
<evidence type="ECO:0000256" key="8">
    <source>
        <dbReference type="ARBA" id="ARBA00022989"/>
    </source>
</evidence>
<evidence type="ECO:0000256" key="12">
    <source>
        <dbReference type="SAM" id="Phobius"/>
    </source>
</evidence>
<feature type="transmembrane region" description="Helical" evidence="12">
    <location>
        <begin position="90"/>
        <end position="115"/>
    </location>
</feature>
<accession>A0ABS0AI78</accession>
<name>A0ABS0AI78_9GAMM</name>
<evidence type="ECO:0000256" key="5">
    <source>
        <dbReference type="ARBA" id="ARBA00022826"/>
    </source>
</evidence>
<keyword evidence="5" id="KW-0631">Potassium channel</keyword>
<sequence length="279" mass="31220">MSSDSVSLRDRWRHIIFGTDTPAGQYFDQLLIVAILASVAAVMLDSVQSIHQQYGTWLYGAEWFFTLLFTFEYMIRLWVSDRPLRYARSFFGVVDLLSIIPTYLSLFLPGANYLLTIRALRVLRVFRVLKLAHLMTEANELGATLVRTRRKIGIFMFSVVIVIIIFGSLMYLVEGPANGFTSIPRSIYWAIVTITTVGYGDISPQTSLGQAVASMAMITGYAIIAVPTGIVTAEMSKASMARRYERECPNCHRHDHDPDARFCKQCGTGLPKPGQEDAG</sequence>
<dbReference type="InterPro" id="IPR027359">
    <property type="entry name" value="Volt_channel_dom_sf"/>
</dbReference>
<gene>
    <name evidence="14" type="ORF">ISO4_02440</name>
</gene>
<dbReference type="GeneID" id="99767075"/>
<dbReference type="Pfam" id="PF00520">
    <property type="entry name" value="Ion_trans"/>
    <property type="match status" value="1"/>
</dbReference>
<reference evidence="14 15" key="1">
    <citation type="submission" date="2012-09" db="EMBL/GenBank/DDBJ databases">
        <title>Genome Sequence of alkane-degrading Bacterium Alcanivorax venustensis ISO4.</title>
        <authorList>
            <person name="Lai Q."/>
            <person name="Shao Z."/>
        </authorList>
    </citation>
    <scope>NUCLEOTIDE SEQUENCE [LARGE SCALE GENOMIC DNA]</scope>
    <source>
        <strain evidence="14 15">ISO4</strain>
    </source>
</reference>
<evidence type="ECO:0000256" key="7">
    <source>
        <dbReference type="ARBA" id="ARBA00022958"/>
    </source>
</evidence>
<evidence type="ECO:0000256" key="9">
    <source>
        <dbReference type="ARBA" id="ARBA00023065"/>
    </source>
</evidence>